<organism evidence="1">
    <name type="scientific">marine sediment metagenome</name>
    <dbReference type="NCBI Taxonomy" id="412755"/>
    <lineage>
        <taxon>unclassified sequences</taxon>
        <taxon>metagenomes</taxon>
        <taxon>ecological metagenomes</taxon>
    </lineage>
</organism>
<gene>
    <name evidence="1" type="ORF">S06H3_41793</name>
</gene>
<dbReference type="EMBL" id="BARV01025791">
    <property type="protein sequence ID" value="GAI46453.1"/>
    <property type="molecule type" value="Genomic_DNA"/>
</dbReference>
<proteinExistence type="predicted"/>
<evidence type="ECO:0000313" key="1">
    <source>
        <dbReference type="EMBL" id="GAI46453.1"/>
    </source>
</evidence>
<name>X1NSA8_9ZZZZ</name>
<reference evidence="1" key="1">
    <citation type="journal article" date="2014" name="Front. Microbiol.">
        <title>High frequency of phylogenetically diverse reductive dehalogenase-homologous genes in deep subseafloor sedimentary metagenomes.</title>
        <authorList>
            <person name="Kawai M."/>
            <person name="Futagami T."/>
            <person name="Toyoda A."/>
            <person name="Takaki Y."/>
            <person name="Nishi S."/>
            <person name="Hori S."/>
            <person name="Arai W."/>
            <person name="Tsubouchi T."/>
            <person name="Morono Y."/>
            <person name="Uchiyama I."/>
            <person name="Ito T."/>
            <person name="Fujiyama A."/>
            <person name="Inagaki F."/>
            <person name="Takami H."/>
        </authorList>
    </citation>
    <scope>NUCLEOTIDE SEQUENCE</scope>
    <source>
        <strain evidence="1">Expedition CK06-06</strain>
    </source>
</reference>
<dbReference type="AlphaFoldDB" id="X1NSA8"/>
<accession>X1NSA8</accession>
<protein>
    <submittedName>
        <fullName evidence="1">Uncharacterized protein</fullName>
    </submittedName>
</protein>
<sequence>MIEMEMGEKDTQIKGFVAFFPDELISEFFDSCSRIDNDRGVILRIDSRTDRVPPVFDPVFSGYGHCASNAPKFKFQ</sequence>
<comment type="caution">
    <text evidence="1">The sequence shown here is derived from an EMBL/GenBank/DDBJ whole genome shotgun (WGS) entry which is preliminary data.</text>
</comment>
<feature type="non-terminal residue" evidence="1">
    <location>
        <position position="76"/>
    </location>
</feature>